<dbReference type="Gene3D" id="3.40.50.1820">
    <property type="entry name" value="alpha/beta hydrolase"/>
    <property type="match status" value="1"/>
</dbReference>
<dbReference type="Proteomes" id="UP000518300">
    <property type="component" value="Unassembled WGS sequence"/>
</dbReference>
<keyword evidence="2" id="KW-0378">Hydrolase</keyword>
<organism evidence="2 3">
    <name type="scientific">Pyxidicoccus fallax</name>
    <dbReference type="NCBI Taxonomy" id="394095"/>
    <lineage>
        <taxon>Bacteria</taxon>
        <taxon>Pseudomonadati</taxon>
        <taxon>Myxococcota</taxon>
        <taxon>Myxococcia</taxon>
        <taxon>Myxococcales</taxon>
        <taxon>Cystobacterineae</taxon>
        <taxon>Myxococcaceae</taxon>
        <taxon>Pyxidicoccus</taxon>
    </lineage>
</organism>
<sequence>MDQGLREPSRLGTTRLPDGRMLGWAQWGPEEGTPVLYFSGAAMGRSLGFGADVLEKLGVRLISVDRPGLGTSSPSPTRTLNDHAEDIRNLASALALRDFGVVGFSMGAPFALACAAAGLPKAVAVVSGQDDLNHPALAGLLHPDVAGMLRAIAQDPAGFEASFAGMANADLLWKLITGTSSAIDLAVYTAPVFETAFKQALQEGFSQGSQGYAHDLILAMGRWPFDVASIQVPVDLWYGGHDTSTVHSPDHGAVLAGRIPTARRHLLPEAGGALLWTHAEDILASLRQRLGG</sequence>
<proteinExistence type="predicted"/>
<dbReference type="RefSeq" id="WP_169347512.1">
    <property type="nucleotide sequence ID" value="NZ_JABBJJ010000129.1"/>
</dbReference>
<comment type="caution">
    <text evidence="2">The sequence shown here is derived from an EMBL/GenBank/DDBJ whole genome shotgun (WGS) entry which is preliminary data.</text>
</comment>
<gene>
    <name evidence="2" type="ORF">HG543_25785</name>
</gene>
<accession>A0A848LKM8</accession>
<dbReference type="GO" id="GO:0016787">
    <property type="term" value="F:hydrolase activity"/>
    <property type="evidence" value="ECO:0007669"/>
    <property type="project" value="UniProtKB-KW"/>
</dbReference>
<protein>
    <submittedName>
        <fullName evidence="2">Alpha/beta hydrolase</fullName>
    </submittedName>
</protein>
<name>A0A848LKM8_9BACT</name>
<dbReference type="PANTHER" id="PTHR45763">
    <property type="entry name" value="HYDROLASE, ALPHA/BETA FOLD FAMILY PROTEIN, EXPRESSED-RELATED"/>
    <property type="match status" value="1"/>
</dbReference>
<dbReference type="SUPFAM" id="SSF53474">
    <property type="entry name" value="alpha/beta-Hydrolases"/>
    <property type="match status" value="1"/>
</dbReference>
<keyword evidence="3" id="KW-1185">Reference proteome</keyword>
<feature type="domain" description="AB hydrolase-1" evidence="1">
    <location>
        <begin position="35"/>
        <end position="278"/>
    </location>
</feature>
<reference evidence="2 3" key="1">
    <citation type="submission" date="2020-04" db="EMBL/GenBank/DDBJ databases">
        <title>Draft genome of Pyxidicoccus fallax type strain.</title>
        <authorList>
            <person name="Whitworth D.E."/>
        </authorList>
    </citation>
    <scope>NUCLEOTIDE SEQUENCE [LARGE SCALE GENOMIC DNA]</scope>
    <source>
        <strain evidence="2 3">DSM 14698</strain>
    </source>
</reference>
<dbReference type="InterPro" id="IPR029058">
    <property type="entry name" value="AB_hydrolase_fold"/>
</dbReference>
<dbReference type="Pfam" id="PF00561">
    <property type="entry name" value="Abhydrolase_1"/>
    <property type="match status" value="1"/>
</dbReference>
<dbReference type="PANTHER" id="PTHR45763:SF46">
    <property type="entry name" value="AB HYDROLASE-1 DOMAIN-CONTAINING PROTEIN"/>
    <property type="match status" value="1"/>
</dbReference>
<evidence type="ECO:0000259" key="1">
    <source>
        <dbReference type="Pfam" id="PF00561"/>
    </source>
</evidence>
<dbReference type="InterPro" id="IPR000073">
    <property type="entry name" value="AB_hydrolase_1"/>
</dbReference>
<dbReference type="EMBL" id="JABBJJ010000129">
    <property type="protein sequence ID" value="NMO18242.1"/>
    <property type="molecule type" value="Genomic_DNA"/>
</dbReference>
<evidence type="ECO:0000313" key="2">
    <source>
        <dbReference type="EMBL" id="NMO18242.1"/>
    </source>
</evidence>
<dbReference type="AlphaFoldDB" id="A0A848LKM8"/>
<evidence type="ECO:0000313" key="3">
    <source>
        <dbReference type="Proteomes" id="UP000518300"/>
    </source>
</evidence>